<evidence type="ECO:0000313" key="2">
    <source>
        <dbReference type="EMBL" id="KKL61825.1"/>
    </source>
</evidence>
<dbReference type="Pfam" id="PF08241">
    <property type="entry name" value="Methyltransf_11"/>
    <property type="match status" value="1"/>
</dbReference>
<gene>
    <name evidence="2" type="ORF">LCGC14_2191430</name>
</gene>
<dbReference type="InterPro" id="IPR029063">
    <property type="entry name" value="SAM-dependent_MTases_sf"/>
</dbReference>
<accession>A0A0F9FWV5</accession>
<comment type="caution">
    <text evidence="2">The sequence shown here is derived from an EMBL/GenBank/DDBJ whole genome shotgun (WGS) entry which is preliminary data.</text>
</comment>
<dbReference type="AlphaFoldDB" id="A0A0F9FWV5"/>
<proteinExistence type="predicted"/>
<protein>
    <recommendedName>
        <fullName evidence="1">Methyltransferase type 11 domain-containing protein</fullName>
    </recommendedName>
</protein>
<dbReference type="InterPro" id="IPR013216">
    <property type="entry name" value="Methyltransf_11"/>
</dbReference>
<evidence type="ECO:0000259" key="1">
    <source>
        <dbReference type="Pfam" id="PF08241"/>
    </source>
</evidence>
<dbReference type="CDD" id="cd02440">
    <property type="entry name" value="AdoMet_MTases"/>
    <property type="match status" value="1"/>
</dbReference>
<dbReference type="PANTHER" id="PTHR43861">
    <property type="entry name" value="TRANS-ACONITATE 2-METHYLTRANSFERASE-RELATED"/>
    <property type="match status" value="1"/>
</dbReference>
<dbReference type="Gene3D" id="3.40.50.150">
    <property type="entry name" value="Vaccinia Virus protein VP39"/>
    <property type="match status" value="1"/>
</dbReference>
<dbReference type="EMBL" id="LAZR01028695">
    <property type="protein sequence ID" value="KKL61825.1"/>
    <property type="molecule type" value="Genomic_DNA"/>
</dbReference>
<dbReference type="SUPFAM" id="SSF53335">
    <property type="entry name" value="S-adenosyl-L-methionine-dependent methyltransferases"/>
    <property type="match status" value="1"/>
</dbReference>
<organism evidence="2">
    <name type="scientific">marine sediment metagenome</name>
    <dbReference type="NCBI Taxonomy" id="412755"/>
    <lineage>
        <taxon>unclassified sequences</taxon>
        <taxon>metagenomes</taxon>
        <taxon>ecological metagenomes</taxon>
    </lineage>
</organism>
<dbReference type="GO" id="GO:0008757">
    <property type="term" value="F:S-adenosylmethionine-dependent methyltransferase activity"/>
    <property type="evidence" value="ECO:0007669"/>
    <property type="project" value="InterPro"/>
</dbReference>
<name>A0A0F9FWV5_9ZZZZ</name>
<reference evidence="2" key="1">
    <citation type="journal article" date="2015" name="Nature">
        <title>Complex archaea that bridge the gap between prokaryotes and eukaryotes.</title>
        <authorList>
            <person name="Spang A."/>
            <person name="Saw J.H."/>
            <person name="Jorgensen S.L."/>
            <person name="Zaremba-Niedzwiedzka K."/>
            <person name="Martijn J."/>
            <person name="Lind A.E."/>
            <person name="van Eijk R."/>
            <person name="Schleper C."/>
            <person name="Guy L."/>
            <person name="Ettema T.J."/>
        </authorList>
    </citation>
    <scope>NUCLEOTIDE SEQUENCE</scope>
</reference>
<feature type="domain" description="Methyltransferase type 11" evidence="1">
    <location>
        <begin position="40"/>
        <end position="131"/>
    </location>
</feature>
<sequence>MDQQLRLWPRTIREAHEIAATHVARYKFACDQLSGGTVCDVACGVGYGSNLLAGKVDKVVGVDIGDDAIDWANKHFKTDKISFFNCDILAGWPVDESFDAVVSYETIEHLPEPEKFVSEIFDRLKPGGKLFMSLPNGPRDKARRDNPHHLQHFSDNEITSLITRYFKNAKFYTLLYKHNLKHYINKWYRRLKLQRTGRDLVENYYLKPGLDTNAKMWFITASKND</sequence>